<reference evidence="5" key="1">
    <citation type="submission" date="2021-03" db="EMBL/GenBank/DDBJ databases">
        <title>novel species isolated from a fishpond in China.</title>
        <authorList>
            <person name="Lu H."/>
            <person name="Cai Z."/>
        </authorList>
    </citation>
    <scope>NUCLEOTIDE SEQUENCE</scope>
    <source>
        <strain evidence="5">JCM 30855</strain>
    </source>
</reference>
<keyword evidence="5" id="KW-0675">Receptor</keyword>
<accession>A0A939IQ04</accession>
<keyword evidence="2" id="KW-0472">Membrane</keyword>
<evidence type="ECO:0000313" key="5">
    <source>
        <dbReference type="EMBL" id="MBN7827983.1"/>
    </source>
</evidence>
<evidence type="ECO:0000259" key="4">
    <source>
        <dbReference type="Pfam" id="PF00593"/>
    </source>
</evidence>
<evidence type="ECO:0000313" key="6">
    <source>
        <dbReference type="Proteomes" id="UP000664654"/>
    </source>
</evidence>
<dbReference type="InterPro" id="IPR036942">
    <property type="entry name" value="Beta-barrel_TonB_sf"/>
</dbReference>
<proteinExistence type="predicted"/>
<protein>
    <submittedName>
        <fullName evidence="5">TonB-dependent receptor</fullName>
    </submittedName>
</protein>
<dbReference type="Pfam" id="PF00593">
    <property type="entry name" value="TonB_dep_Rec_b-barrel"/>
    <property type="match status" value="1"/>
</dbReference>
<sequence>NTGYSPNAGNEDLKEETADTYTLGITASPSFLENFNIAVDYYDITIKDAIRSIDNEKILKECYDSSVPFGEGNRFCGDITRDTEGNITQLIQREFNLADEKSRGYDVSM</sequence>
<comment type="subcellular location">
    <subcellularLocation>
        <location evidence="1">Cell outer membrane</location>
    </subcellularLocation>
</comment>
<keyword evidence="3" id="KW-0998">Cell outer membrane</keyword>
<evidence type="ECO:0000256" key="2">
    <source>
        <dbReference type="ARBA" id="ARBA00023136"/>
    </source>
</evidence>
<name>A0A939IQ04_9ALTE</name>
<evidence type="ECO:0000256" key="1">
    <source>
        <dbReference type="ARBA" id="ARBA00004442"/>
    </source>
</evidence>
<dbReference type="PANTHER" id="PTHR47234">
    <property type="match status" value="1"/>
</dbReference>
<dbReference type="EMBL" id="JAFKCV010000236">
    <property type="protein sequence ID" value="MBN7827983.1"/>
    <property type="molecule type" value="Genomic_DNA"/>
</dbReference>
<gene>
    <name evidence="5" type="ORF">J0A66_22375</name>
</gene>
<dbReference type="Gene3D" id="2.40.170.20">
    <property type="entry name" value="TonB-dependent receptor, beta-barrel domain"/>
    <property type="match status" value="1"/>
</dbReference>
<dbReference type="AlphaFoldDB" id="A0A939IQ04"/>
<dbReference type="Proteomes" id="UP000664654">
    <property type="component" value="Unassembled WGS sequence"/>
</dbReference>
<dbReference type="GO" id="GO:0009279">
    <property type="term" value="C:cell outer membrane"/>
    <property type="evidence" value="ECO:0007669"/>
    <property type="project" value="UniProtKB-SubCell"/>
</dbReference>
<dbReference type="PANTHER" id="PTHR47234:SF2">
    <property type="entry name" value="TONB-DEPENDENT RECEPTOR"/>
    <property type="match status" value="1"/>
</dbReference>
<dbReference type="InterPro" id="IPR000531">
    <property type="entry name" value="Beta-barrel_TonB"/>
</dbReference>
<feature type="domain" description="TonB-dependent receptor-like beta-barrel" evidence="4">
    <location>
        <begin position="3"/>
        <end position="107"/>
    </location>
</feature>
<dbReference type="RefSeq" id="WP_206576030.1">
    <property type="nucleotide sequence ID" value="NZ_JAFKCV010000236.1"/>
</dbReference>
<feature type="non-terminal residue" evidence="5">
    <location>
        <position position="109"/>
    </location>
</feature>
<evidence type="ECO:0000256" key="3">
    <source>
        <dbReference type="ARBA" id="ARBA00023237"/>
    </source>
</evidence>
<feature type="non-terminal residue" evidence="5">
    <location>
        <position position="1"/>
    </location>
</feature>
<keyword evidence="6" id="KW-1185">Reference proteome</keyword>
<dbReference type="SUPFAM" id="SSF56935">
    <property type="entry name" value="Porins"/>
    <property type="match status" value="1"/>
</dbReference>
<comment type="caution">
    <text evidence="5">The sequence shown here is derived from an EMBL/GenBank/DDBJ whole genome shotgun (WGS) entry which is preliminary data.</text>
</comment>
<organism evidence="5 6">
    <name type="scientific">Bowmanella dokdonensis</name>
    <dbReference type="NCBI Taxonomy" id="751969"/>
    <lineage>
        <taxon>Bacteria</taxon>
        <taxon>Pseudomonadati</taxon>
        <taxon>Pseudomonadota</taxon>
        <taxon>Gammaproteobacteria</taxon>
        <taxon>Alteromonadales</taxon>
        <taxon>Alteromonadaceae</taxon>
        <taxon>Bowmanella</taxon>
    </lineage>
</organism>